<evidence type="ECO:0000313" key="2">
    <source>
        <dbReference type="EMBL" id="CBY33460.1"/>
    </source>
</evidence>
<feature type="compositionally biased region" description="Basic and acidic residues" evidence="1">
    <location>
        <begin position="608"/>
        <end position="621"/>
    </location>
</feature>
<dbReference type="EMBL" id="FN654418">
    <property type="protein sequence ID" value="CBY33460.1"/>
    <property type="molecule type" value="Genomic_DNA"/>
</dbReference>
<protein>
    <submittedName>
        <fullName evidence="2">Uncharacterized protein</fullName>
    </submittedName>
</protein>
<name>E4YD43_OIKDI</name>
<reference evidence="2" key="1">
    <citation type="journal article" date="2010" name="Science">
        <title>Plasticity of animal genome architecture unmasked by rapid evolution of a pelagic tunicate.</title>
        <authorList>
            <person name="Denoeud F."/>
            <person name="Henriet S."/>
            <person name="Mungpakdee S."/>
            <person name="Aury J.M."/>
            <person name="Da Silva C."/>
            <person name="Brinkmann H."/>
            <person name="Mikhaleva J."/>
            <person name="Olsen L.C."/>
            <person name="Jubin C."/>
            <person name="Canestro C."/>
            <person name="Bouquet J.M."/>
            <person name="Danks G."/>
            <person name="Poulain J."/>
            <person name="Campsteijn C."/>
            <person name="Adamski M."/>
            <person name="Cross I."/>
            <person name="Yadetie F."/>
            <person name="Muffato M."/>
            <person name="Louis A."/>
            <person name="Butcher S."/>
            <person name="Tsagkogeorga G."/>
            <person name="Konrad A."/>
            <person name="Singh S."/>
            <person name="Jensen M.F."/>
            <person name="Cong E.H."/>
            <person name="Eikeseth-Otteraa H."/>
            <person name="Noel B."/>
            <person name="Anthouard V."/>
            <person name="Porcel B.M."/>
            <person name="Kachouri-Lafond R."/>
            <person name="Nishino A."/>
            <person name="Ugolini M."/>
            <person name="Chourrout P."/>
            <person name="Nishida H."/>
            <person name="Aasland R."/>
            <person name="Huzurbazar S."/>
            <person name="Westhof E."/>
            <person name="Delsuc F."/>
            <person name="Lehrach H."/>
            <person name="Reinhardt R."/>
            <person name="Weissenbach J."/>
            <person name="Roy S.W."/>
            <person name="Artiguenave F."/>
            <person name="Postlethwait J.H."/>
            <person name="Manak J.R."/>
            <person name="Thompson E.M."/>
            <person name="Jaillon O."/>
            <person name="Du Pasquier L."/>
            <person name="Boudinot P."/>
            <person name="Liberles D.A."/>
            <person name="Volff J.N."/>
            <person name="Philippe H."/>
            <person name="Lenhard B."/>
            <person name="Roest Crollius H."/>
            <person name="Wincker P."/>
            <person name="Chourrout D."/>
        </authorList>
    </citation>
    <scope>NUCLEOTIDE SEQUENCE [LARGE SCALE GENOMIC DNA]</scope>
</reference>
<feature type="compositionally biased region" description="Basic and acidic residues" evidence="1">
    <location>
        <begin position="35"/>
        <end position="50"/>
    </location>
</feature>
<feature type="region of interest" description="Disordered" evidence="1">
    <location>
        <begin position="35"/>
        <end position="55"/>
    </location>
</feature>
<feature type="region of interest" description="Disordered" evidence="1">
    <location>
        <begin position="803"/>
        <end position="830"/>
    </location>
</feature>
<accession>E4YD43</accession>
<dbReference type="Proteomes" id="UP000011014">
    <property type="component" value="Unassembled WGS sequence"/>
</dbReference>
<feature type="region of interest" description="Disordered" evidence="1">
    <location>
        <begin position="603"/>
        <end position="622"/>
    </location>
</feature>
<proteinExistence type="predicted"/>
<feature type="region of interest" description="Disordered" evidence="1">
    <location>
        <begin position="442"/>
        <end position="489"/>
    </location>
</feature>
<evidence type="ECO:0000256" key="1">
    <source>
        <dbReference type="SAM" id="MobiDB-lite"/>
    </source>
</evidence>
<gene>
    <name evidence="2" type="ORF">GSOID_T00021371001</name>
</gene>
<sequence length="1626" mass="184986">MPRIQDHWSWKYFRSADSFFTHFYFGDPALIHQDPRVQPEAEKTTERGTTEEEPDFLPDVVPRDPVRQEEIQRYDLTSLAMARNESRKRARSPDHVVAPNDAAAAVLSTQYAQWDEFIASGGYQSDARFRLHIEALNKVQNVFYKNWSDMKNKENPVRAGRLFHDYQEEKKRLMTGDATDADLMGLSWRFKMAVKENSDDPDVTTWKSSWVKFVEHALDNVLQSMDPVSPHFRRDLVKFNLQNDGSLKNIGMSAIVGVGPWIDGRPENVASVLFRLAKFQNLVPRSRDRERLRMVLNLHDDFSADDILLSPIDAVMIHDSLQVLPTFERQLLIFRAFHGGTCLGILMALSQEARKEDVSTHAHRIRASKVPTSHDEFSKQSQKQLDTRIDANFQKPAALRDLYHEAIIGNPPVPASTIADSDEDYSSESCPAIAEVAFILPEGQSPPGSVEENDLDADQNNGQVPVDGPLVDAEPPREPNLPDGAPEVPEAPISDSTRAQLALDHDLKPEFIPDQPAIFLEQQRFLRENMCGSTSDFPKRELPPVDTFLHEDCTRDLVWAEKHSHASQDFYIFMRHRDPPIVVSSCDSDPEESETNSMVFYGPSERIIGPDEDPRKSDDPSRYQTYMIDPVSRKPTDNVHNLDDYQWERYQKRMLGTYLDRIATVGTEEEVYMASLMYPGSYLKHSSCLAGKTDLEKRQIVGPHSAQKHAEFHFNFGLADKRWTDLARHVIIPNTREDDWGTPRDVPDLQPDEIRAQAAHDYVRSLSLSAKPTLPILPDFPDLEHAPPLVSDVDRIAAGSVNMSDAPEHDSIDCSDYPYGKQHHTEKQQDEVNQRLLEYESRWMSYYGKRFAENELYEDSNSGSPSTSAPSSPVIRLEEESQFFTSDFVGTHPDAPVPTERTWIKKFNLPTPDHTIPSQVSTLDNVEDYEFVDPPTPQKVQENQQKLSHGVVSKIEAQTVSFELPTSILPFYKYGFMTTPRTGKGIYVHPITGNVLDTSYDFTLDGYYHFARREVEHFIQNPTAINRDYGLYLRPLGFDFQDIYSMRTETEKHYNGEEYFRCGAVGAFMRQFLYPRPLSLGVRRILRGWNTIGPMPKDSDSSSFPNVPPQLRKYVPSSVLLRAGTATTKLAQMDRRFQPTHDSTGTSTTEMTRVQVSIERIKYWESTFFPIGASRSWLPLISDCDSHAWNLQETLCMILSKIAVLMRSMSLCTDAELPLPLRGVPHYQSTRPGFPFHAVTVTIGSMRPSADWKSVCPEISGVWAPKISGRFIGSFFCGAVIRIPVAEAKRKGITETAYLAALKDREDVAKYYEEVIDSAGKKIKRRREGVYPTSLHGLHRAVRDPKTDKVLFYERWVWEGFGYDHTVLNQTPQTESHRNHLGNLEEEVNVGPRLHLIHPGPLEVERMKCMLSLAYFTAQMSKVLNIRAKEANPAFAERKGDKRFKDCRFHPELMPPTWRHHLPRARLFFGESVYSDFEQLYRNLELGKELYAPYIPNSAESSAYFSSLSPYSLPFMQEHREQIVRVCKNGSVAFVHDHLTASSKIDSAMSEAPSFVPGAQGFPAAATNYGASIADQTRGDRPARGIKADNKAYYRRILSPVRYPVSCFNPSQCELQKITFPDTSTF</sequence>
<feature type="region of interest" description="Disordered" evidence="1">
    <location>
        <begin position="364"/>
        <end position="384"/>
    </location>
</feature>
<organism evidence="2">
    <name type="scientific">Oikopleura dioica</name>
    <name type="common">Tunicate</name>
    <dbReference type="NCBI Taxonomy" id="34765"/>
    <lineage>
        <taxon>Eukaryota</taxon>
        <taxon>Metazoa</taxon>
        <taxon>Chordata</taxon>
        <taxon>Tunicata</taxon>
        <taxon>Appendicularia</taxon>
        <taxon>Copelata</taxon>
        <taxon>Oikopleuridae</taxon>
        <taxon>Oikopleura</taxon>
    </lineage>
</organism>